<sequence>MQRGLPSFLSALFPPTSCPPLRGWDMPRTAA</sequence>
<evidence type="ECO:0000256" key="1">
    <source>
        <dbReference type="SAM" id="MobiDB-lite"/>
    </source>
</evidence>
<name>A0AAU8B6M0_9CAUD</name>
<reference evidence="2" key="1">
    <citation type="submission" date="2024-03" db="EMBL/GenBank/DDBJ databases">
        <title>Diverse circular DNA viruses in blood, oral, and fecal samples of captive lemurs.</title>
        <authorList>
            <person name="Paietta E.N."/>
            <person name="Kraberger S."/>
            <person name="Lund M.C."/>
            <person name="Custer J.M."/>
            <person name="Vargas K.M."/>
            <person name="Ehmke E.E."/>
            <person name="Yoder A.D."/>
            <person name="Varsani A."/>
        </authorList>
    </citation>
    <scope>NUCLEOTIDE SEQUENCE</scope>
    <source>
        <strain evidence="2">Duke_28FS_2</strain>
    </source>
</reference>
<evidence type="ECO:0000313" key="2">
    <source>
        <dbReference type="EMBL" id="XCD07573.1"/>
    </source>
</evidence>
<accession>A0AAU8B6M0</accession>
<dbReference type="EMBL" id="PP511792">
    <property type="protein sequence ID" value="XCD07573.1"/>
    <property type="molecule type" value="Genomic_DNA"/>
</dbReference>
<protein>
    <submittedName>
        <fullName evidence="2">Uncharacterized protein</fullName>
    </submittedName>
</protein>
<organism evidence="2">
    <name type="scientific">Dulem virus 33</name>
    <dbReference type="NCBI Taxonomy" id="3145751"/>
    <lineage>
        <taxon>Viruses</taxon>
        <taxon>Duplodnaviria</taxon>
        <taxon>Heunggongvirae</taxon>
        <taxon>Uroviricota</taxon>
        <taxon>Caudoviricetes</taxon>
    </lineage>
</organism>
<feature type="region of interest" description="Disordered" evidence="1">
    <location>
        <begin position="1"/>
        <end position="31"/>
    </location>
</feature>
<proteinExistence type="predicted"/>